<dbReference type="EMBL" id="ABXJ01000055">
    <property type="protein sequence ID" value="EEA90864.1"/>
    <property type="molecule type" value="Genomic_DNA"/>
</dbReference>
<name>B6GA09_9ACTN</name>
<sequence length="47" mass="5008">MRGRCKPLLPLRQGGSGAARGLLLSWAASRRARAAWNAEWACGLSAL</sequence>
<organism evidence="1 2">
    <name type="scientific">Collinsella stercoris DSM 13279</name>
    <dbReference type="NCBI Taxonomy" id="445975"/>
    <lineage>
        <taxon>Bacteria</taxon>
        <taxon>Bacillati</taxon>
        <taxon>Actinomycetota</taxon>
        <taxon>Coriobacteriia</taxon>
        <taxon>Coriobacteriales</taxon>
        <taxon>Coriobacteriaceae</taxon>
        <taxon>Collinsella</taxon>
    </lineage>
</organism>
<dbReference type="Proteomes" id="UP000003560">
    <property type="component" value="Unassembled WGS sequence"/>
</dbReference>
<protein>
    <submittedName>
        <fullName evidence="1">Uncharacterized protein</fullName>
    </submittedName>
</protein>
<evidence type="ECO:0000313" key="1">
    <source>
        <dbReference type="EMBL" id="EEA90864.1"/>
    </source>
</evidence>
<accession>B6GA09</accession>
<gene>
    <name evidence="1" type="ORF">COLSTE_00900</name>
</gene>
<dbReference type="HOGENOM" id="CLU_3166830_0_0_11"/>
<evidence type="ECO:0000313" key="2">
    <source>
        <dbReference type="Proteomes" id="UP000003560"/>
    </source>
</evidence>
<proteinExistence type="predicted"/>
<dbReference type="STRING" id="445975.COLSTE_00900"/>
<comment type="caution">
    <text evidence="1">The sequence shown here is derived from an EMBL/GenBank/DDBJ whole genome shotgun (WGS) entry which is preliminary data.</text>
</comment>
<reference evidence="1 2" key="2">
    <citation type="submission" date="2008-10" db="EMBL/GenBank/DDBJ databases">
        <authorList>
            <person name="Fulton L."/>
            <person name="Clifton S."/>
            <person name="Fulton B."/>
            <person name="Xu J."/>
            <person name="Minx P."/>
            <person name="Pepin K.H."/>
            <person name="Johnson M."/>
            <person name="Thiruvilangam P."/>
            <person name="Bhonagiri V."/>
            <person name="Nash W.E."/>
            <person name="Mardis E.R."/>
            <person name="Wilson R.K."/>
        </authorList>
    </citation>
    <scope>NUCLEOTIDE SEQUENCE [LARGE SCALE GENOMIC DNA]</scope>
    <source>
        <strain evidence="1 2">DSM 13279</strain>
    </source>
</reference>
<keyword evidence="2" id="KW-1185">Reference proteome</keyword>
<dbReference type="AlphaFoldDB" id="B6GA09"/>
<reference evidence="1 2" key="1">
    <citation type="submission" date="2008-10" db="EMBL/GenBank/DDBJ databases">
        <title>Draft genome sequence of Collinsella stercoris (DSM 13279).</title>
        <authorList>
            <person name="Sudarsanam P."/>
            <person name="Ley R."/>
            <person name="Guruge J."/>
            <person name="Turnbaugh P.J."/>
            <person name="Mahowald M."/>
            <person name="Liep D."/>
            <person name="Gordon J."/>
        </authorList>
    </citation>
    <scope>NUCLEOTIDE SEQUENCE [LARGE SCALE GENOMIC DNA]</scope>
    <source>
        <strain evidence="1 2">DSM 13279</strain>
    </source>
</reference>